<feature type="transmembrane region" description="Helical" evidence="6">
    <location>
        <begin position="169"/>
        <end position="188"/>
    </location>
</feature>
<dbReference type="Pfam" id="PF07690">
    <property type="entry name" value="MFS_1"/>
    <property type="match status" value="1"/>
</dbReference>
<dbReference type="InterPro" id="IPR036259">
    <property type="entry name" value="MFS_trans_sf"/>
</dbReference>
<feature type="transmembrane region" description="Helical" evidence="6">
    <location>
        <begin position="373"/>
        <end position="392"/>
    </location>
</feature>
<dbReference type="PANTHER" id="PTHR42718">
    <property type="entry name" value="MAJOR FACILITATOR SUPERFAMILY MULTIDRUG TRANSPORTER MFSC"/>
    <property type="match status" value="1"/>
</dbReference>
<dbReference type="InterPro" id="IPR011701">
    <property type="entry name" value="MFS"/>
</dbReference>
<dbReference type="PROSITE" id="PS50850">
    <property type="entry name" value="MFS"/>
    <property type="match status" value="1"/>
</dbReference>
<evidence type="ECO:0000313" key="9">
    <source>
        <dbReference type="Proteomes" id="UP001583193"/>
    </source>
</evidence>
<name>A0ABR3XHX0_9EURO</name>
<evidence type="ECO:0000256" key="6">
    <source>
        <dbReference type="SAM" id="Phobius"/>
    </source>
</evidence>
<evidence type="ECO:0000256" key="1">
    <source>
        <dbReference type="ARBA" id="ARBA00004141"/>
    </source>
</evidence>
<feature type="transmembrane region" description="Helical" evidence="6">
    <location>
        <begin position="398"/>
        <end position="417"/>
    </location>
</feature>
<feature type="region of interest" description="Disordered" evidence="5">
    <location>
        <begin position="1"/>
        <end position="25"/>
    </location>
</feature>
<evidence type="ECO:0000259" key="7">
    <source>
        <dbReference type="PROSITE" id="PS50850"/>
    </source>
</evidence>
<feature type="domain" description="Major facilitator superfamily (MFS) profile" evidence="7">
    <location>
        <begin position="44"/>
        <end position="500"/>
    </location>
</feature>
<feature type="transmembrane region" description="Helical" evidence="6">
    <location>
        <begin position="271"/>
        <end position="289"/>
    </location>
</feature>
<keyword evidence="9" id="KW-1185">Reference proteome</keyword>
<feature type="transmembrane region" description="Helical" evidence="6">
    <location>
        <begin position="110"/>
        <end position="128"/>
    </location>
</feature>
<feature type="transmembrane region" description="Helical" evidence="6">
    <location>
        <begin position="339"/>
        <end position="366"/>
    </location>
</feature>
<feature type="compositionally biased region" description="Basic and acidic residues" evidence="5">
    <location>
        <begin position="504"/>
        <end position="535"/>
    </location>
</feature>
<gene>
    <name evidence="8" type="ORF">Plec18167_005495</name>
</gene>
<dbReference type="InterPro" id="IPR020846">
    <property type="entry name" value="MFS_dom"/>
</dbReference>
<reference evidence="8 9" key="1">
    <citation type="journal article" date="2024" name="IMA Fungus">
        <title>IMA Genome - F19 : A genome assembly and annotation guide to empower mycologists, including annotated draft genome sequences of Ceratocystis pirilliformis, Diaporthe australafricana, Fusarium ophioides, Paecilomyces lecythidis, and Sporothrix stenoceras.</title>
        <authorList>
            <person name="Aylward J."/>
            <person name="Wilson A.M."/>
            <person name="Visagie C.M."/>
            <person name="Spraker J."/>
            <person name="Barnes I."/>
            <person name="Buitendag C."/>
            <person name="Ceriani C."/>
            <person name="Del Mar Angel L."/>
            <person name="du Plessis D."/>
            <person name="Fuchs T."/>
            <person name="Gasser K."/>
            <person name="Kramer D."/>
            <person name="Li W."/>
            <person name="Munsamy K."/>
            <person name="Piso A."/>
            <person name="Price J.L."/>
            <person name="Sonnekus B."/>
            <person name="Thomas C."/>
            <person name="van der Nest A."/>
            <person name="van Dijk A."/>
            <person name="van Heerden A."/>
            <person name="van Vuuren N."/>
            <person name="Yilmaz N."/>
            <person name="Duong T.A."/>
            <person name="van der Merwe N.A."/>
            <person name="Wingfield M.J."/>
            <person name="Wingfield B.D."/>
        </authorList>
    </citation>
    <scope>NUCLEOTIDE SEQUENCE [LARGE SCALE GENOMIC DNA]</scope>
    <source>
        <strain evidence="8 9">CMW 18167</strain>
    </source>
</reference>
<evidence type="ECO:0000256" key="5">
    <source>
        <dbReference type="SAM" id="MobiDB-lite"/>
    </source>
</evidence>
<feature type="transmembrane region" description="Helical" evidence="6">
    <location>
        <begin position="80"/>
        <end position="98"/>
    </location>
</feature>
<dbReference type="PANTHER" id="PTHR42718:SF23">
    <property type="entry name" value="MAJOR FACILITATOR SUPERFAMILY (MFS) PROFILE DOMAIN-CONTAINING PROTEIN"/>
    <property type="match status" value="1"/>
</dbReference>
<protein>
    <recommendedName>
        <fullName evidence="7">Major facilitator superfamily (MFS) profile domain-containing protein</fullName>
    </recommendedName>
</protein>
<proteinExistence type="predicted"/>
<keyword evidence="3 6" id="KW-1133">Transmembrane helix</keyword>
<organism evidence="8 9">
    <name type="scientific">Paecilomyces lecythidis</name>
    <dbReference type="NCBI Taxonomy" id="3004212"/>
    <lineage>
        <taxon>Eukaryota</taxon>
        <taxon>Fungi</taxon>
        <taxon>Dikarya</taxon>
        <taxon>Ascomycota</taxon>
        <taxon>Pezizomycotina</taxon>
        <taxon>Eurotiomycetes</taxon>
        <taxon>Eurotiomycetidae</taxon>
        <taxon>Eurotiales</taxon>
        <taxon>Thermoascaceae</taxon>
        <taxon>Paecilomyces</taxon>
    </lineage>
</organism>
<evidence type="ECO:0000256" key="4">
    <source>
        <dbReference type="ARBA" id="ARBA00023136"/>
    </source>
</evidence>
<feature type="region of interest" description="Disordered" evidence="5">
    <location>
        <begin position="501"/>
        <end position="549"/>
    </location>
</feature>
<evidence type="ECO:0000256" key="2">
    <source>
        <dbReference type="ARBA" id="ARBA00022692"/>
    </source>
</evidence>
<dbReference type="Proteomes" id="UP001583193">
    <property type="component" value="Unassembled WGS sequence"/>
</dbReference>
<comment type="subcellular location">
    <subcellularLocation>
        <location evidence="1">Membrane</location>
        <topology evidence="1">Multi-pass membrane protein</topology>
    </subcellularLocation>
</comment>
<sequence length="549" mass="59333">MSDTAAYDGTDKEKGQPTVEAEEESSIYGGRPKCFSNTLQECLFVLTATMAIGQSSMFQGAVVGVTASIGRDLNMNSAEITWISSGSALSSGAFLLTFGKLADMFGRKSMFTAGMAGFTLSLLIAGFANNAIYMDVFSGVMGLFSAAVVPPAVGILGAVYEKPSKRKNLAFACFSAGNPLGFVAGIIISGVADHLYNWRASLWTLAVIYAIFTVFTIWTVPPDGHGRLPLTWRSFKKFDLLGTFLVITGIACFSSALTLAGDAPDGWRTGYVIALLIIGIFLMGFFLYWESLCSFPLMPLYVWRNREFSLLMLIFCLGYMGFASVTFWLSLYMQELKHLSAILVAVQLLPMVVSGTLVNVVCGFVLHKVSNKLLMAIGALGYTAALLILSFLKEDAPYWAFIFPGLILVVVGADIEFNVVNMYVMSSLPSSEQSVAGGIFNTISKLCNNISLGISTAVYNAVRAQQSDISIRPYLATFWFGAAISGISIFLVPFLRLGTQGGKGSDHRPVEKSSSEKMNTEEKAREVISRSDESSLSRQGETTLVGTEK</sequence>
<keyword evidence="4 6" id="KW-0472">Membrane</keyword>
<accession>A0ABR3XHX0</accession>
<evidence type="ECO:0000313" key="8">
    <source>
        <dbReference type="EMBL" id="KAL1875559.1"/>
    </source>
</evidence>
<keyword evidence="2 6" id="KW-0812">Transmembrane</keyword>
<feature type="transmembrane region" description="Helical" evidence="6">
    <location>
        <begin position="473"/>
        <end position="495"/>
    </location>
</feature>
<comment type="caution">
    <text evidence="8">The sequence shown here is derived from an EMBL/GenBank/DDBJ whole genome shotgun (WGS) entry which is preliminary data.</text>
</comment>
<feature type="transmembrane region" description="Helical" evidence="6">
    <location>
        <begin position="140"/>
        <end position="160"/>
    </location>
</feature>
<dbReference type="Gene3D" id="1.20.1250.20">
    <property type="entry name" value="MFS general substrate transporter like domains"/>
    <property type="match status" value="2"/>
</dbReference>
<feature type="transmembrane region" description="Helical" evidence="6">
    <location>
        <begin position="200"/>
        <end position="220"/>
    </location>
</feature>
<feature type="transmembrane region" description="Helical" evidence="6">
    <location>
        <begin position="240"/>
        <end position="259"/>
    </location>
</feature>
<feature type="compositionally biased region" description="Polar residues" evidence="5">
    <location>
        <begin position="536"/>
        <end position="549"/>
    </location>
</feature>
<dbReference type="SUPFAM" id="SSF103473">
    <property type="entry name" value="MFS general substrate transporter"/>
    <property type="match status" value="2"/>
</dbReference>
<evidence type="ECO:0000256" key="3">
    <source>
        <dbReference type="ARBA" id="ARBA00022989"/>
    </source>
</evidence>
<dbReference type="EMBL" id="JAVDPF010000017">
    <property type="protein sequence ID" value="KAL1875559.1"/>
    <property type="molecule type" value="Genomic_DNA"/>
</dbReference>
<feature type="transmembrane region" description="Helical" evidence="6">
    <location>
        <begin position="310"/>
        <end position="333"/>
    </location>
</feature>